<evidence type="ECO:0000313" key="1">
    <source>
        <dbReference type="EMBL" id="KKK59897.1"/>
    </source>
</evidence>
<reference evidence="1" key="1">
    <citation type="journal article" date="2015" name="Nature">
        <title>Complex archaea that bridge the gap between prokaryotes and eukaryotes.</title>
        <authorList>
            <person name="Spang A."/>
            <person name="Saw J.H."/>
            <person name="Jorgensen S.L."/>
            <person name="Zaremba-Niedzwiedzka K."/>
            <person name="Martijn J."/>
            <person name="Lind A.E."/>
            <person name="van Eijk R."/>
            <person name="Schleper C."/>
            <person name="Guy L."/>
            <person name="Ettema T.J."/>
        </authorList>
    </citation>
    <scope>NUCLEOTIDE SEQUENCE</scope>
</reference>
<dbReference type="AlphaFoldDB" id="A0A0F8WSN3"/>
<organism evidence="1">
    <name type="scientific">marine sediment metagenome</name>
    <dbReference type="NCBI Taxonomy" id="412755"/>
    <lineage>
        <taxon>unclassified sequences</taxon>
        <taxon>metagenomes</taxon>
        <taxon>ecological metagenomes</taxon>
    </lineage>
</organism>
<dbReference type="EMBL" id="LAZR01063234">
    <property type="protein sequence ID" value="KKK59897.1"/>
    <property type="molecule type" value="Genomic_DNA"/>
</dbReference>
<gene>
    <name evidence="1" type="ORF">LCGC14_3029780</name>
</gene>
<proteinExistence type="predicted"/>
<accession>A0A0F8WSN3</accession>
<sequence>MIGPIVLPPASIFEKWHRLAVACRKYVTNLPKDADVADNAFVMDGCGVVANKITREQWLSKCHNYMETGEWPQ</sequence>
<comment type="caution">
    <text evidence="1">The sequence shown here is derived from an EMBL/GenBank/DDBJ whole genome shotgun (WGS) entry which is preliminary data.</text>
</comment>
<name>A0A0F8WSN3_9ZZZZ</name>
<protein>
    <submittedName>
        <fullName evidence="1">Uncharacterized protein</fullName>
    </submittedName>
</protein>